<dbReference type="OrthoDB" id="2722301at2759"/>
<evidence type="ECO:0000313" key="1">
    <source>
        <dbReference type="EMBL" id="KIJ43398.1"/>
    </source>
</evidence>
<protein>
    <submittedName>
        <fullName evidence="1">Unplaced genomic scaffold SPHSTscaffold_48, whole genome shotgun sequence</fullName>
    </submittedName>
</protein>
<keyword evidence="2" id="KW-1185">Reference proteome</keyword>
<dbReference type="EMBL" id="KN837123">
    <property type="protein sequence ID" value="KIJ43398.1"/>
    <property type="molecule type" value="Genomic_DNA"/>
</dbReference>
<dbReference type="AlphaFoldDB" id="A0A0C9UK53"/>
<dbReference type="Proteomes" id="UP000054279">
    <property type="component" value="Unassembled WGS sequence"/>
</dbReference>
<dbReference type="HOGENOM" id="CLU_137524_0_0_1"/>
<evidence type="ECO:0000313" key="2">
    <source>
        <dbReference type="Proteomes" id="UP000054279"/>
    </source>
</evidence>
<proteinExistence type="predicted"/>
<gene>
    <name evidence="1" type="ORF">M422DRAFT_253276</name>
</gene>
<organism evidence="1 2">
    <name type="scientific">Sphaerobolus stellatus (strain SS14)</name>
    <dbReference type="NCBI Taxonomy" id="990650"/>
    <lineage>
        <taxon>Eukaryota</taxon>
        <taxon>Fungi</taxon>
        <taxon>Dikarya</taxon>
        <taxon>Basidiomycota</taxon>
        <taxon>Agaricomycotina</taxon>
        <taxon>Agaricomycetes</taxon>
        <taxon>Phallomycetidae</taxon>
        <taxon>Geastrales</taxon>
        <taxon>Sphaerobolaceae</taxon>
        <taxon>Sphaerobolus</taxon>
    </lineage>
</organism>
<name>A0A0C9UK53_SPHS4</name>
<sequence>MPPPTVGVMNGLPPPLPVALQPCNWPVLEKKDALRIWQHYENFLLQHSYHIMGSKMYNTLGSGDTNIPPPAANPFHPNDTETFIRYYDPEDLLFTRTLSDWQPGVNICFRIDGFQRQIVFKTLTHQSTELKVLRLLTAPDLRADKHSRVIPVLKFLETHDSLLS</sequence>
<accession>A0A0C9UK53</accession>
<reference evidence="1 2" key="1">
    <citation type="submission" date="2014-06" db="EMBL/GenBank/DDBJ databases">
        <title>Evolutionary Origins and Diversification of the Mycorrhizal Mutualists.</title>
        <authorList>
            <consortium name="DOE Joint Genome Institute"/>
            <consortium name="Mycorrhizal Genomics Consortium"/>
            <person name="Kohler A."/>
            <person name="Kuo A."/>
            <person name="Nagy L.G."/>
            <person name="Floudas D."/>
            <person name="Copeland A."/>
            <person name="Barry K.W."/>
            <person name="Cichocki N."/>
            <person name="Veneault-Fourrey C."/>
            <person name="LaButti K."/>
            <person name="Lindquist E.A."/>
            <person name="Lipzen A."/>
            <person name="Lundell T."/>
            <person name="Morin E."/>
            <person name="Murat C."/>
            <person name="Riley R."/>
            <person name="Ohm R."/>
            <person name="Sun H."/>
            <person name="Tunlid A."/>
            <person name="Henrissat B."/>
            <person name="Grigoriev I.V."/>
            <person name="Hibbett D.S."/>
            <person name="Martin F."/>
        </authorList>
    </citation>
    <scope>NUCLEOTIDE SEQUENCE [LARGE SCALE GENOMIC DNA]</scope>
    <source>
        <strain evidence="1 2">SS14</strain>
    </source>
</reference>